<evidence type="ECO:0000256" key="2">
    <source>
        <dbReference type="ARBA" id="ARBA00023002"/>
    </source>
</evidence>
<evidence type="ECO:0000256" key="1">
    <source>
        <dbReference type="ARBA" id="ARBA00006484"/>
    </source>
</evidence>
<dbReference type="OrthoDB" id="2735536at2759"/>
<dbReference type="STRING" id="554055.A0A2P6V7K3"/>
<keyword evidence="2" id="KW-0560">Oxidoreductase</keyword>
<reference evidence="3 4" key="1">
    <citation type="journal article" date="2018" name="Plant J.">
        <title>Genome sequences of Chlorella sorokiniana UTEX 1602 and Micractinium conductrix SAG 241.80: implications to maltose excretion by a green alga.</title>
        <authorList>
            <person name="Arriola M.B."/>
            <person name="Velmurugan N."/>
            <person name="Zhang Y."/>
            <person name="Plunkett M.H."/>
            <person name="Hondzo H."/>
            <person name="Barney B.M."/>
        </authorList>
    </citation>
    <scope>NUCLEOTIDE SEQUENCE [LARGE SCALE GENOMIC DNA]</scope>
    <source>
        <strain evidence="3 4">SAG 241.80</strain>
    </source>
</reference>
<keyword evidence="4" id="KW-1185">Reference proteome</keyword>
<dbReference type="AlphaFoldDB" id="A0A2P6V7K3"/>
<dbReference type="InterPro" id="IPR002347">
    <property type="entry name" value="SDR_fam"/>
</dbReference>
<comment type="caution">
    <text evidence="3">The sequence shown here is derived from an EMBL/GenBank/DDBJ whole genome shotgun (WGS) entry which is preliminary data.</text>
</comment>
<dbReference type="GO" id="GO:0016491">
    <property type="term" value="F:oxidoreductase activity"/>
    <property type="evidence" value="ECO:0007669"/>
    <property type="project" value="UniProtKB-KW"/>
</dbReference>
<dbReference type="InterPro" id="IPR036291">
    <property type="entry name" value="NAD(P)-bd_dom_sf"/>
</dbReference>
<evidence type="ECO:0000313" key="3">
    <source>
        <dbReference type="EMBL" id="PSC70067.1"/>
    </source>
</evidence>
<accession>A0A2P6V7K3</accession>
<dbReference type="SUPFAM" id="SSF51735">
    <property type="entry name" value="NAD(P)-binding Rossmann-fold domains"/>
    <property type="match status" value="2"/>
</dbReference>
<dbReference type="PANTHER" id="PTHR43669">
    <property type="entry name" value="5-KETO-D-GLUCONATE 5-REDUCTASE"/>
    <property type="match status" value="1"/>
</dbReference>
<sequence length="478" mass="50936">MSARPPIALTHFAMAQFATFEVAAAREAAVKGPRLSGRVCLVAGGSGVVGSGIVRALLLDGATVVAPLRRNDQIEQLRAECSGAPLENLMPVVVGISEDQYCSALVSGVLQKYGRLDHAVSCFGGFWEGGPLTEQGLDELFRVVGDCATPHFVFARHVLPALNPEPSSSLLFISGAAGERCLNADSSLYSVASSMLYGIILAAQAQFAEHPFRVNELRLSAFFKRHEELRGASYANWFGKKVHSNRKVGKLVVDALLKSGRSERIDATPERLDGISLTVARGGLRDKLCVVADASTTVGSGIVAEVLKEGATVAAALRSESHIEKLMEDCAGVPTERLFTTVVDLGDDVAVTAFLEELAVKHKRPIDHVVSVHGQFSEGGPLTEQPTAELRRVLADIPTAHFVVAKCALPLLNPTHASSFLFMSEGADVGNNFKDFYGKKAFSARKVGKLAVEALLASKHAERIVITSDRLDGGVLTV</sequence>
<proteinExistence type="inferred from homology"/>
<organism evidence="3 4">
    <name type="scientific">Micractinium conductrix</name>
    <dbReference type="NCBI Taxonomy" id="554055"/>
    <lineage>
        <taxon>Eukaryota</taxon>
        <taxon>Viridiplantae</taxon>
        <taxon>Chlorophyta</taxon>
        <taxon>core chlorophytes</taxon>
        <taxon>Trebouxiophyceae</taxon>
        <taxon>Chlorellales</taxon>
        <taxon>Chlorellaceae</taxon>
        <taxon>Chlorella clade</taxon>
        <taxon>Micractinium</taxon>
    </lineage>
</organism>
<dbReference type="Gene3D" id="3.40.50.720">
    <property type="entry name" value="NAD(P)-binding Rossmann-like Domain"/>
    <property type="match status" value="2"/>
</dbReference>
<gene>
    <name evidence="3" type="ORF">C2E20_6430</name>
</gene>
<dbReference type="Pfam" id="PF00106">
    <property type="entry name" value="adh_short"/>
    <property type="match status" value="2"/>
</dbReference>
<comment type="similarity">
    <text evidence="1">Belongs to the short-chain dehydrogenases/reductases (SDR) family.</text>
</comment>
<name>A0A2P6V7K3_9CHLO</name>
<dbReference type="PANTHER" id="PTHR43669:SF3">
    <property type="entry name" value="ALCOHOL DEHYDROGENASE, PUTATIVE (AFU_ORTHOLOGUE AFUA_3G03445)-RELATED"/>
    <property type="match status" value="1"/>
</dbReference>
<dbReference type="Proteomes" id="UP000239649">
    <property type="component" value="Unassembled WGS sequence"/>
</dbReference>
<protein>
    <submittedName>
        <fullName evidence="3">SDR family oxidoreductase</fullName>
    </submittedName>
</protein>
<dbReference type="EMBL" id="LHPF02000022">
    <property type="protein sequence ID" value="PSC70067.1"/>
    <property type="molecule type" value="Genomic_DNA"/>
</dbReference>
<evidence type="ECO:0000313" key="4">
    <source>
        <dbReference type="Proteomes" id="UP000239649"/>
    </source>
</evidence>